<sequence>MIALNEEFGIEKLRGVCDNATSRIYGFIMYTRKHSYIVKVLRDNDFWNELDEISGANWPIFSIKPLDDGYYTHPRCSEEMCQMMVPIWKEPNSNRKFLDFFSLEESSDLPCFIIFIWKDNDEIEQIIWRLKSTNTQEAFDSIRRVVKIISSTEELILPEYKRSENVFRNVKENIEAVVFKQRLIHGARRLVSIKDFLNGLKV</sequence>
<reference evidence="2" key="1">
    <citation type="submission" date="2020-07" db="EMBL/GenBank/DDBJ databases">
        <title>Complete genome sequencing of Coprobacter sp. strain 2CBH44.</title>
        <authorList>
            <person name="Sakamoto M."/>
            <person name="Murakami T."/>
            <person name="Mori H."/>
        </authorList>
    </citation>
    <scope>NUCLEOTIDE SEQUENCE [LARGE SCALE GENOMIC DNA]</scope>
    <source>
        <strain evidence="2">2CBH44</strain>
    </source>
</reference>
<keyword evidence="2" id="KW-1185">Reference proteome</keyword>
<evidence type="ECO:0000313" key="2">
    <source>
        <dbReference type="Proteomes" id="UP000594042"/>
    </source>
</evidence>
<proteinExistence type="predicted"/>
<dbReference type="AlphaFoldDB" id="A0A7G1HYS0"/>
<dbReference type="KEGG" id="copr:Cop2CBH44_31830"/>
<protein>
    <submittedName>
        <fullName evidence="1">Uncharacterized protein</fullName>
    </submittedName>
</protein>
<dbReference type="EMBL" id="AP023322">
    <property type="protein sequence ID" value="BCI64830.1"/>
    <property type="molecule type" value="Genomic_DNA"/>
</dbReference>
<accession>A0A7G1HYS0</accession>
<evidence type="ECO:0000313" key="1">
    <source>
        <dbReference type="EMBL" id="BCI64830.1"/>
    </source>
</evidence>
<name>A0A7G1HYS0_9BACT</name>
<organism evidence="1 2">
    <name type="scientific">Coprobacter secundus subsp. similis</name>
    <dbReference type="NCBI Taxonomy" id="2751153"/>
    <lineage>
        <taxon>Bacteria</taxon>
        <taxon>Pseudomonadati</taxon>
        <taxon>Bacteroidota</taxon>
        <taxon>Bacteroidia</taxon>
        <taxon>Bacteroidales</taxon>
        <taxon>Barnesiellaceae</taxon>
        <taxon>Coprobacter</taxon>
    </lineage>
</organism>
<dbReference type="RefSeq" id="WP_200755197.1">
    <property type="nucleotide sequence ID" value="NZ_AP023322.1"/>
</dbReference>
<dbReference type="Proteomes" id="UP000594042">
    <property type="component" value="Chromosome"/>
</dbReference>
<gene>
    <name evidence="1" type="ORF">Cop2CBH44_31830</name>
</gene>